<evidence type="ECO:0000313" key="1">
    <source>
        <dbReference type="EMBL" id="ETI35356.1"/>
    </source>
</evidence>
<dbReference type="HOGENOM" id="CLU_3300573_0_0_1"/>
<comment type="caution">
    <text evidence="1">The sequence shown here is derived from an EMBL/GenBank/DDBJ whole genome shotgun (WGS) entry which is preliminary data.</text>
</comment>
<gene>
    <name evidence="1" type="ORF">F443_18303</name>
</gene>
<sequence>MSAPEFSNTKAVLARLVGIFICYKRKRVYYPQQTVVTQME</sequence>
<accession>V9E8R0</accession>
<proteinExistence type="predicted"/>
<dbReference type="AlphaFoldDB" id="V9E8R0"/>
<evidence type="ECO:0000313" key="2">
    <source>
        <dbReference type="Proteomes" id="UP000018721"/>
    </source>
</evidence>
<protein>
    <submittedName>
        <fullName evidence="1">Uncharacterized protein</fullName>
    </submittedName>
</protein>
<reference evidence="1 2" key="1">
    <citation type="submission" date="2013-11" db="EMBL/GenBank/DDBJ databases">
        <title>The Genome Sequence of Phytophthora parasitica P1569.</title>
        <authorList>
            <consortium name="The Broad Institute Genomics Platform"/>
            <person name="Russ C."/>
            <person name="Tyler B."/>
            <person name="Panabieres F."/>
            <person name="Shan W."/>
            <person name="Tripathy S."/>
            <person name="Grunwald N."/>
            <person name="Machado M."/>
            <person name="Johnson C.S."/>
            <person name="Arredondo F."/>
            <person name="Hong C."/>
            <person name="Coffey M."/>
            <person name="Young S.K."/>
            <person name="Zeng Q."/>
            <person name="Gargeya S."/>
            <person name="Fitzgerald M."/>
            <person name="Abouelleil A."/>
            <person name="Alvarado L."/>
            <person name="Chapman S.B."/>
            <person name="Gainer-Dewar J."/>
            <person name="Goldberg J."/>
            <person name="Griggs A."/>
            <person name="Gujja S."/>
            <person name="Hansen M."/>
            <person name="Howarth C."/>
            <person name="Imamovic A."/>
            <person name="Ireland A."/>
            <person name="Larimer J."/>
            <person name="McCowan C."/>
            <person name="Murphy C."/>
            <person name="Pearson M."/>
            <person name="Poon T.W."/>
            <person name="Priest M."/>
            <person name="Roberts A."/>
            <person name="Saif S."/>
            <person name="Shea T."/>
            <person name="Sykes S."/>
            <person name="Wortman J."/>
            <person name="Nusbaum C."/>
            <person name="Birren B."/>
        </authorList>
    </citation>
    <scope>NUCLEOTIDE SEQUENCE [LARGE SCALE GENOMIC DNA]</scope>
    <source>
        <strain evidence="1 2">P1569</strain>
    </source>
</reference>
<keyword evidence="2" id="KW-1185">Reference proteome</keyword>
<dbReference type="Proteomes" id="UP000018721">
    <property type="component" value="Unassembled WGS sequence"/>
</dbReference>
<organism evidence="1 2">
    <name type="scientific">Phytophthora nicotianae P1569</name>
    <dbReference type="NCBI Taxonomy" id="1317065"/>
    <lineage>
        <taxon>Eukaryota</taxon>
        <taxon>Sar</taxon>
        <taxon>Stramenopiles</taxon>
        <taxon>Oomycota</taxon>
        <taxon>Peronosporomycetes</taxon>
        <taxon>Peronosporales</taxon>
        <taxon>Peronosporaceae</taxon>
        <taxon>Phytophthora</taxon>
    </lineage>
</organism>
<name>V9E8R0_PHYNI</name>
<dbReference type="EMBL" id="ANIZ01003155">
    <property type="protein sequence ID" value="ETI35356.1"/>
    <property type="molecule type" value="Genomic_DNA"/>
</dbReference>